<proteinExistence type="inferred from homology"/>
<reference evidence="6 7" key="1">
    <citation type="submission" date="2011-01" db="EMBL/GenBank/DDBJ databases">
        <title>Whole genome sequence of Amphibacillus xylinus NBRC 15112.</title>
        <authorList>
            <person name="Nakazawa H."/>
            <person name="Katano Y."/>
            <person name="Nakamura S."/>
            <person name="Sasagawa M."/>
            <person name="Fukada J."/>
            <person name="Arai T."/>
            <person name="Sasakura N."/>
            <person name="Mochizuki D."/>
            <person name="Hosoyama A."/>
            <person name="Harada K."/>
            <person name="Horikawa H."/>
            <person name="Kato Y."/>
            <person name="Harada T."/>
            <person name="Sasaki K."/>
            <person name="Sekiguchi M."/>
            <person name="Hodoyama M."/>
            <person name="Nishiko R."/>
            <person name="Narita H."/>
            <person name="Hanamaki A."/>
            <person name="Hata C."/>
            <person name="Konno Y."/>
            <person name="Niimura Y."/>
            <person name="Yamazaki S."/>
            <person name="Fujita N."/>
        </authorList>
    </citation>
    <scope>NUCLEOTIDE SEQUENCE [LARGE SCALE GENOMIC DNA]</scope>
    <source>
        <strain evidence="7">ATCC 51415 / DSM 6626 / JCM 7361 / LMG 17667 / NBRC 15112 / Ep01</strain>
    </source>
</reference>
<dbReference type="AlphaFoldDB" id="K0J4X6"/>
<dbReference type="InterPro" id="IPR004089">
    <property type="entry name" value="MCPsignal_dom"/>
</dbReference>
<dbReference type="STRING" id="698758.AXY_17440"/>
<dbReference type="Gene3D" id="1.10.287.950">
    <property type="entry name" value="Methyl-accepting chemotaxis protein"/>
    <property type="match status" value="1"/>
</dbReference>
<dbReference type="PROSITE" id="PS50111">
    <property type="entry name" value="CHEMOTAXIS_TRANSDUC_2"/>
    <property type="match status" value="1"/>
</dbReference>
<dbReference type="HOGENOM" id="CLU_490636_0_0_9"/>
<gene>
    <name evidence="6" type="ordered locus">AXY_17440</name>
</gene>
<accession>K0J4X6</accession>
<dbReference type="GO" id="GO:0007165">
    <property type="term" value="P:signal transduction"/>
    <property type="evidence" value="ECO:0007669"/>
    <property type="project" value="UniProtKB-KW"/>
</dbReference>
<dbReference type="Pfam" id="PF00015">
    <property type="entry name" value="MCPsignal"/>
    <property type="match status" value="1"/>
</dbReference>
<keyword evidence="4" id="KW-0472">Membrane</keyword>
<dbReference type="Proteomes" id="UP000006294">
    <property type="component" value="Chromosome"/>
</dbReference>
<dbReference type="RefSeq" id="WP_015010467.1">
    <property type="nucleotide sequence ID" value="NC_018704.1"/>
</dbReference>
<feature type="domain" description="Methyl-accepting transducer" evidence="5">
    <location>
        <begin position="327"/>
        <end position="563"/>
    </location>
</feature>
<evidence type="ECO:0000256" key="1">
    <source>
        <dbReference type="ARBA" id="ARBA00023224"/>
    </source>
</evidence>
<protein>
    <recommendedName>
        <fullName evidence="5">Methyl-accepting transducer domain-containing protein</fullName>
    </recommendedName>
</protein>
<dbReference type="GO" id="GO:0016020">
    <property type="term" value="C:membrane"/>
    <property type="evidence" value="ECO:0007669"/>
    <property type="project" value="InterPro"/>
</dbReference>
<evidence type="ECO:0000256" key="2">
    <source>
        <dbReference type="ARBA" id="ARBA00029447"/>
    </source>
</evidence>
<evidence type="ECO:0000259" key="5">
    <source>
        <dbReference type="PROSITE" id="PS50111"/>
    </source>
</evidence>
<dbReference type="GO" id="GO:0006935">
    <property type="term" value="P:chemotaxis"/>
    <property type="evidence" value="ECO:0007669"/>
    <property type="project" value="InterPro"/>
</dbReference>
<dbReference type="PRINTS" id="PR00260">
    <property type="entry name" value="CHEMTRNSDUCR"/>
</dbReference>
<dbReference type="eggNOG" id="COG0840">
    <property type="taxonomic scope" value="Bacteria"/>
</dbReference>
<keyword evidence="1 3" id="KW-0807">Transducer</keyword>
<evidence type="ECO:0000256" key="3">
    <source>
        <dbReference type="PROSITE-ProRule" id="PRU00284"/>
    </source>
</evidence>
<feature type="transmembrane region" description="Helical" evidence="4">
    <location>
        <begin position="234"/>
        <end position="258"/>
    </location>
</feature>
<dbReference type="Gene3D" id="6.10.340.10">
    <property type="match status" value="1"/>
</dbReference>
<dbReference type="KEGG" id="axl:AXY_17440"/>
<feature type="transmembrane region" description="Helical" evidence="4">
    <location>
        <begin position="58"/>
        <end position="78"/>
    </location>
</feature>
<name>K0J4X6_AMPXN</name>
<dbReference type="SMART" id="SM00283">
    <property type="entry name" value="MA"/>
    <property type="match status" value="1"/>
</dbReference>
<dbReference type="PANTHER" id="PTHR32089">
    <property type="entry name" value="METHYL-ACCEPTING CHEMOTAXIS PROTEIN MCPB"/>
    <property type="match status" value="1"/>
</dbReference>
<dbReference type="PANTHER" id="PTHR32089:SF112">
    <property type="entry name" value="LYSOZYME-LIKE PROTEIN-RELATED"/>
    <property type="match status" value="1"/>
</dbReference>
<keyword evidence="4" id="KW-1133">Transmembrane helix</keyword>
<dbReference type="EMBL" id="AP012050">
    <property type="protein sequence ID" value="BAM47876.1"/>
    <property type="molecule type" value="Genomic_DNA"/>
</dbReference>
<dbReference type="InterPro" id="IPR004090">
    <property type="entry name" value="Chemotax_Me-accpt_rcpt"/>
</dbReference>
<evidence type="ECO:0000313" key="6">
    <source>
        <dbReference type="EMBL" id="BAM47876.1"/>
    </source>
</evidence>
<evidence type="ECO:0000313" key="7">
    <source>
        <dbReference type="Proteomes" id="UP000006294"/>
    </source>
</evidence>
<keyword evidence="4" id="KW-0812">Transmembrane</keyword>
<dbReference type="SUPFAM" id="SSF58104">
    <property type="entry name" value="Methyl-accepting chemotaxis protein (MCP) signaling domain"/>
    <property type="match status" value="1"/>
</dbReference>
<keyword evidence="7" id="KW-1185">Reference proteome</keyword>
<dbReference type="GO" id="GO:0004888">
    <property type="term" value="F:transmembrane signaling receptor activity"/>
    <property type="evidence" value="ECO:0007669"/>
    <property type="project" value="InterPro"/>
</dbReference>
<sequence>MKSFALTSNALSIAQVTIIQLRKEVDKLVKLIKRKKAKKAVKVKTTKVRSGRRLIRRLYVLITAIVGICVIAAGLIYYNSANVTTQTKNLEETAAIQQDFSELVNYLNHTSVVYYQLATSGFNQQLTDDAANYLSEAHTLFEKLSTQLEGDETLDHYFANLSEALTAYQAIYDENFTTIYFGEEADRIASRVVLVITRTDDLINRVNERIQNLLEERRDHVSIELEQALMRSDIVMTIAIIVLIIVPLVALLIFARNLNSGVNLVMKRIKAYHNGDLSYEQITKRTDEFAEIDSRLATMGERLYTILNRNKLVSQDVLQVVQSTSQKSSEQLKSMSEIDLMMNEFSNEMERQTDFTSSISATTEELSSSAEEIQSSISKVSIQLKELETVSNQGLNLMNHLEHTVNELNNKTTITSNRVDQMKDQLEHITSFINGIDEIAKQTNLLAINASIEAAKAGNEGRSFAVVANEIRKLSQGTNEFSDQIKDVLEQLNNEVGQVVTDFDHFKAESVVSLETTVESAELFKQISQDNSKVTQEHQEIDMSIMEINQAIDSVVESVNELANGANVLQEKSELVAKIVEDQTIRQRELANEVTSLEETANRLND</sequence>
<organism evidence="6 7">
    <name type="scientific">Amphibacillus xylanus (strain ATCC 51415 / DSM 6626 / JCM 7361 / LMG 17667 / NBRC 15112 / Ep01)</name>
    <dbReference type="NCBI Taxonomy" id="698758"/>
    <lineage>
        <taxon>Bacteria</taxon>
        <taxon>Bacillati</taxon>
        <taxon>Bacillota</taxon>
        <taxon>Bacilli</taxon>
        <taxon>Bacillales</taxon>
        <taxon>Bacillaceae</taxon>
        <taxon>Amphibacillus</taxon>
    </lineage>
</organism>
<comment type="similarity">
    <text evidence="2">Belongs to the methyl-accepting chemotaxis (MCP) protein family.</text>
</comment>
<evidence type="ECO:0000256" key="4">
    <source>
        <dbReference type="SAM" id="Phobius"/>
    </source>
</evidence>